<organism evidence="1 2">
    <name type="scientific">Tilletiaria anomala (strain ATCC 24038 / CBS 436.72 / UBC 951)</name>
    <dbReference type="NCBI Taxonomy" id="1037660"/>
    <lineage>
        <taxon>Eukaryota</taxon>
        <taxon>Fungi</taxon>
        <taxon>Dikarya</taxon>
        <taxon>Basidiomycota</taxon>
        <taxon>Ustilaginomycotina</taxon>
        <taxon>Exobasidiomycetes</taxon>
        <taxon>Georgefischeriales</taxon>
        <taxon>Tilletiariaceae</taxon>
        <taxon>Tilletiaria</taxon>
    </lineage>
</organism>
<proteinExistence type="predicted"/>
<sequence>MSDFDSEDTSVSDLPNICALMQAAQALRGNSSEARYLTFKSNDMARATTGSSLMLAPASADHSDWVQRFNLHAVGLNPSNTLFNI</sequence>
<accession>A0A066WFK7</accession>
<evidence type="ECO:0000313" key="2">
    <source>
        <dbReference type="Proteomes" id="UP000027361"/>
    </source>
</evidence>
<dbReference type="GeneID" id="25265861"/>
<reference evidence="1 2" key="1">
    <citation type="submission" date="2014-05" db="EMBL/GenBank/DDBJ databases">
        <title>Draft genome sequence of a rare smut relative, Tilletiaria anomala UBC 951.</title>
        <authorList>
            <consortium name="DOE Joint Genome Institute"/>
            <person name="Toome M."/>
            <person name="Kuo A."/>
            <person name="Henrissat B."/>
            <person name="Lipzen A."/>
            <person name="Tritt A."/>
            <person name="Yoshinaga Y."/>
            <person name="Zane M."/>
            <person name="Barry K."/>
            <person name="Grigoriev I.V."/>
            <person name="Spatafora J.W."/>
            <person name="Aimea M.C."/>
        </authorList>
    </citation>
    <scope>NUCLEOTIDE SEQUENCE [LARGE SCALE GENOMIC DNA]</scope>
    <source>
        <strain evidence="1 2">UBC 951</strain>
    </source>
</reference>
<dbReference type="InParanoid" id="A0A066WFK7"/>
<name>A0A066WFK7_TILAU</name>
<dbReference type="EMBL" id="JMSN01000008">
    <property type="protein sequence ID" value="KDN52581.1"/>
    <property type="molecule type" value="Genomic_DNA"/>
</dbReference>
<keyword evidence="2" id="KW-1185">Reference proteome</keyword>
<comment type="caution">
    <text evidence="1">The sequence shown here is derived from an EMBL/GenBank/DDBJ whole genome shotgun (WGS) entry which is preliminary data.</text>
</comment>
<evidence type="ECO:0000313" key="1">
    <source>
        <dbReference type="EMBL" id="KDN52581.1"/>
    </source>
</evidence>
<dbReference type="Proteomes" id="UP000027361">
    <property type="component" value="Unassembled WGS sequence"/>
</dbReference>
<dbReference type="AlphaFoldDB" id="A0A066WFK7"/>
<gene>
    <name evidence="1" type="ORF">K437DRAFT_266437</name>
</gene>
<protein>
    <submittedName>
        <fullName evidence="1">Uncharacterized protein</fullName>
    </submittedName>
</protein>
<dbReference type="RefSeq" id="XP_013245420.1">
    <property type="nucleotide sequence ID" value="XM_013389966.1"/>
</dbReference>
<dbReference type="HOGENOM" id="CLU_2514217_0_0_1"/>